<evidence type="ECO:0000256" key="1">
    <source>
        <dbReference type="SAM" id="MobiDB-lite"/>
    </source>
</evidence>
<dbReference type="RefSeq" id="WP_259629505.1">
    <property type="nucleotide sequence ID" value="NZ_JANYMP010000040.1"/>
</dbReference>
<evidence type="ECO:0000313" key="2">
    <source>
        <dbReference type="EMBL" id="MCS7484054.1"/>
    </source>
</evidence>
<sequence>MTASGETSAAPSKDDGGALEFPEGGYTKVKVVPIGGGQGSLTNGTGTYSSFGTFSAGQFSPGDLPRIGDYYNISATHEGVNYDFPRWKCTHAGGTSDFREN</sequence>
<keyword evidence="3" id="KW-1185">Reference proteome</keyword>
<dbReference type="AlphaFoldDB" id="A0A9X2VWQ0"/>
<dbReference type="Proteomes" id="UP001141259">
    <property type="component" value="Unassembled WGS sequence"/>
</dbReference>
<feature type="compositionally biased region" description="Polar residues" evidence="1">
    <location>
        <begin position="1"/>
        <end position="10"/>
    </location>
</feature>
<comment type="caution">
    <text evidence="2">The sequence shown here is derived from an EMBL/GenBank/DDBJ whole genome shotgun (WGS) entry which is preliminary data.</text>
</comment>
<name>A0A9X2VWQ0_9PSEU</name>
<feature type="region of interest" description="Disordered" evidence="1">
    <location>
        <begin position="1"/>
        <end position="23"/>
    </location>
</feature>
<protein>
    <submittedName>
        <fullName evidence="2">Uncharacterized protein</fullName>
    </submittedName>
</protein>
<evidence type="ECO:0000313" key="3">
    <source>
        <dbReference type="Proteomes" id="UP001141259"/>
    </source>
</evidence>
<dbReference type="EMBL" id="JANYMP010000040">
    <property type="protein sequence ID" value="MCS7484054.1"/>
    <property type="molecule type" value="Genomic_DNA"/>
</dbReference>
<reference evidence="2" key="1">
    <citation type="submission" date="2022-08" db="EMBL/GenBank/DDBJ databases">
        <authorList>
            <person name="Tistechok S."/>
            <person name="Samborskyy M."/>
            <person name="Roman I."/>
        </authorList>
    </citation>
    <scope>NUCLEOTIDE SEQUENCE</scope>
    <source>
        <strain evidence="2">DSM 103496</strain>
    </source>
</reference>
<gene>
    <name evidence="2" type="ORF">NZH93_45085</name>
</gene>
<accession>A0A9X2VWQ0</accession>
<organism evidence="2 3">
    <name type="scientific">Umezawaea endophytica</name>
    <dbReference type="NCBI Taxonomy" id="1654476"/>
    <lineage>
        <taxon>Bacteria</taxon>
        <taxon>Bacillati</taxon>
        <taxon>Actinomycetota</taxon>
        <taxon>Actinomycetes</taxon>
        <taxon>Pseudonocardiales</taxon>
        <taxon>Pseudonocardiaceae</taxon>
        <taxon>Umezawaea</taxon>
    </lineage>
</organism>
<proteinExistence type="predicted"/>